<dbReference type="EMBL" id="QUQO01000001">
    <property type="protein sequence ID" value="RFB04590.1"/>
    <property type="molecule type" value="Genomic_DNA"/>
</dbReference>
<dbReference type="InterPro" id="IPR017853">
    <property type="entry name" value="GH"/>
</dbReference>
<name>A0A371RGK8_9PROT</name>
<evidence type="ECO:0000256" key="4">
    <source>
        <dbReference type="RuleBase" id="RU361192"/>
    </source>
</evidence>
<sequence length="397" mass="44488">MDSGSCRSAQEMWPAISHGVRKEDIMIRSILLASSALCLVSCGGQAEETRLYLGADLSYVNEMEDCGAVYRDDGREVDPYELFAEKGANLVRLRLWHTPDWTEYSTLADVTEAIRRSQVVGMEVLLDFHYSDDWADPGDQIIPAAWADIESDEELAEAVFVYTRDTLLTLNKQGLMPEMVQVGNETNTEILLPANVPEDTGINWERNALLLNAGIRGVREAGRQAGKTPLIMLHIAQPENIEPWFEAGMAAGLENFDLIGMSYYAKWSSKNMEEMGETISRLRHKYGKGVIVVETSYPWTLEGQDEAGNILGEDSLIHAYPATLEGQKQYLLDLTQTVISNDGQGVVYWEPAWVTNSCSTRWGTGSHWENAAFFDYDGMNAHSGFDFFSADYRYPEE</sequence>
<dbReference type="PANTHER" id="PTHR34983:SF2">
    <property type="entry name" value="ENDO-BETA-1,4-GALACTANASE"/>
    <property type="match status" value="1"/>
</dbReference>
<comment type="catalytic activity">
    <reaction evidence="4">
        <text>The enzyme specifically hydrolyzes (1-&gt;4)-beta-D-galactosidic linkages in type I arabinogalactans.</text>
        <dbReference type="EC" id="3.2.1.89"/>
    </reaction>
</comment>
<dbReference type="SUPFAM" id="SSF51445">
    <property type="entry name" value="(Trans)glycosidases"/>
    <property type="match status" value="1"/>
</dbReference>
<dbReference type="PANTHER" id="PTHR34983">
    <property type="entry name" value="ARABINOGALACTAN ENDO-BETA-1,4-GALACTANASE A"/>
    <property type="match status" value="1"/>
</dbReference>
<protein>
    <recommendedName>
        <fullName evidence="4">Arabinogalactan endo-beta-1,4-galactanase</fullName>
        <ecNumber evidence="4">3.2.1.89</ecNumber>
    </recommendedName>
</protein>
<keyword evidence="2 4" id="KW-0378">Hydrolase</keyword>
<dbReference type="InParanoid" id="A0A371RGK8"/>
<dbReference type="Pfam" id="PF07745">
    <property type="entry name" value="Glyco_hydro_53"/>
    <property type="match status" value="1"/>
</dbReference>
<evidence type="ECO:0000256" key="1">
    <source>
        <dbReference type="ARBA" id="ARBA00010687"/>
    </source>
</evidence>
<accession>A0A371RGK8</accession>
<gene>
    <name evidence="5" type="ORF">DX908_04425</name>
</gene>
<dbReference type="Gene3D" id="3.20.20.80">
    <property type="entry name" value="Glycosidases"/>
    <property type="match status" value="1"/>
</dbReference>
<comment type="caution">
    <text evidence="5">The sequence shown here is derived from an EMBL/GenBank/DDBJ whole genome shotgun (WGS) entry which is preliminary data.</text>
</comment>
<dbReference type="GO" id="GO:0015926">
    <property type="term" value="F:glucosidase activity"/>
    <property type="evidence" value="ECO:0007669"/>
    <property type="project" value="InterPro"/>
</dbReference>
<comment type="similarity">
    <text evidence="1 4">Belongs to the glycosyl hydrolase 53 family.</text>
</comment>
<evidence type="ECO:0000313" key="6">
    <source>
        <dbReference type="Proteomes" id="UP000264589"/>
    </source>
</evidence>
<reference evidence="5 6" key="1">
    <citation type="submission" date="2018-08" db="EMBL/GenBank/DDBJ databases">
        <title>Parvularcula sp. SM1705, isolated from surface water of the South Sea China.</title>
        <authorList>
            <person name="Sun L."/>
        </authorList>
    </citation>
    <scope>NUCLEOTIDE SEQUENCE [LARGE SCALE GENOMIC DNA]</scope>
    <source>
        <strain evidence="5 6">SM1705</strain>
    </source>
</reference>
<dbReference type="EC" id="3.2.1.89" evidence="4"/>
<dbReference type="GO" id="GO:0045490">
    <property type="term" value="P:pectin catabolic process"/>
    <property type="evidence" value="ECO:0007669"/>
    <property type="project" value="TreeGrafter"/>
</dbReference>
<evidence type="ECO:0000256" key="2">
    <source>
        <dbReference type="ARBA" id="ARBA00022801"/>
    </source>
</evidence>
<dbReference type="GO" id="GO:0031218">
    <property type="term" value="F:arabinogalactan endo-1,4-beta-galactosidase activity"/>
    <property type="evidence" value="ECO:0007669"/>
    <property type="project" value="UniProtKB-EC"/>
</dbReference>
<dbReference type="InterPro" id="IPR011683">
    <property type="entry name" value="Glyco_hydro_53"/>
</dbReference>
<organism evidence="5 6">
    <name type="scientific">Parvularcula marina</name>
    <dbReference type="NCBI Taxonomy" id="2292771"/>
    <lineage>
        <taxon>Bacteria</taxon>
        <taxon>Pseudomonadati</taxon>
        <taxon>Pseudomonadota</taxon>
        <taxon>Alphaproteobacteria</taxon>
        <taxon>Parvularculales</taxon>
        <taxon>Parvularculaceae</taxon>
        <taxon>Parvularcula</taxon>
    </lineage>
</organism>
<dbReference type="AlphaFoldDB" id="A0A371RGK8"/>
<evidence type="ECO:0000256" key="3">
    <source>
        <dbReference type="ARBA" id="ARBA00023295"/>
    </source>
</evidence>
<proteinExistence type="inferred from homology"/>
<dbReference type="Proteomes" id="UP000264589">
    <property type="component" value="Unassembled WGS sequence"/>
</dbReference>
<keyword evidence="3 4" id="KW-0326">Glycosidase</keyword>
<keyword evidence="6" id="KW-1185">Reference proteome</keyword>
<evidence type="ECO:0000313" key="5">
    <source>
        <dbReference type="EMBL" id="RFB04590.1"/>
    </source>
</evidence>